<organism evidence="1 2">
    <name type="scientific">Bimuria novae-zelandiae CBS 107.79</name>
    <dbReference type="NCBI Taxonomy" id="1447943"/>
    <lineage>
        <taxon>Eukaryota</taxon>
        <taxon>Fungi</taxon>
        <taxon>Dikarya</taxon>
        <taxon>Ascomycota</taxon>
        <taxon>Pezizomycotina</taxon>
        <taxon>Dothideomycetes</taxon>
        <taxon>Pleosporomycetidae</taxon>
        <taxon>Pleosporales</taxon>
        <taxon>Massarineae</taxon>
        <taxon>Didymosphaeriaceae</taxon>
        <taxon>Bimuria</taxon>
    </lineage>
</organism>
<reference evidence="1" key="1">
    <citation type="journal article" date="2020" name="Stud. Mycol.">
        <title>101 Dothideomycetes genomes: a test case for predicting lifestyles and emergence of pathogens.</title>
        <authorList>
            <person name="Haridas S."/>
            <person name="Albert R."/>
            <person name="Binder M."/>
            <person name="Bloem J."/>
            <person name="Labutti K."/>
            <person name="Salamov A."/>
            <person name="Andreopoulos B."/>
            <person name="Baker S."/>
            <person name="Barry K."/>
            <person name="Bills G."/>
            <person name="Bluhm B."/>
            <person name="Cannon C."/>
            <person name="Castanera R."/>
            <person name="Culley D."/>
            <person name="Daum C."/>
            <person name="Ezra D."/>
            <person name="Gonzalez J."/>
            <person name="Henrissat B."/>
            <person name="Kuo A."/>
            <person name="Liang C."/>
            <person name="Lipzen A."/>
            <person name="Lutzoni F."/>
            <person name="Magnuson J."/>
            <person name="Mondo S."/>
            <person name="Nolan M."/>
            <person name="Ohm R."/>
            <person name="Pangilinan J."/>
            <person name="Park H.-J."/>
            <person name="Ramirez L."/>
            <person name="Alfaro M."/>
            <person name="Sun H."/>
            <person name="Tritt A."/>
            <person name="Yoshinaga Y."/>
            <person name="Zwiers L.-H."/>
            <person name="Turgeon B."/>
            <person name="Goodwin S."/>
            <person name="Spatafora J."/>
            <person name="Crous P."/>
            <person name="Grigoriev I."/>
        </authorList>
    </citation>
    <scope>NUCLEOTIDE SEQUENCE</scope>
    <source>
        <strain evidence="1">CBS 107.79</strain>
    </source>
</reference>
<name>A0A6A5VI37_9PLEO</name>
<evidence type="ECO:0000313" key="2">
    <source>
        <dbReference type="Proteomes" id="UP000800036"/>
    </source>
</evidence>
<dbReference type="Proteomes" id="UP000800036">
    <property type="component" value="Unassembled WGS sequence"/>
</dbReference>
<evidence type="ECO:0000313" key="1">
    <source>
        <dbReference type="EMBL" id="KAF1976330.1"/>
    </source>
</evidence>
<dbReference type="EMBL" id="ML976667">
    <property type="protein sequence ID" value="KAF1976330.1"/>
    <property type="molecule type" value="Genomic_DNA"/>
</dbReference>
<keyword evidence="2" id="KW-1185">Reference proteome</keyword>
<protein>
    <submittedName>
        <fullName evidence="1">Uncharacterized protein</fullName>
    </submittedName>
</protein>
<gene>
    <name evidence="1" type="ORF">BU23DRAFT_551787</name>
</gene>
<dbReference type="OrthoDB" id="4521980at2759"/>
<dbReference type="AlphaFoldDB" id="A0A6A5VI37"/>
<accession>A0A6A5VI37</accession>
<proteinExistence type="predicted"/>
<sequence>MRDNRPMENPTTAKWDVPLKHAEYTKILKGFQPRDMDDKWLIHADVPDTQGNTTVRFFRSWTGYEQIALDIVAGSPSETDADIWAKIVSITWDKRNEPGTFLSTEEEAKEVAVALYTNFILRRQEIDDGAPTMVPGRPR</sequence>